<dbReference type="EMBL" id="CACVKT020006394">
    <property type="protein sequence ID" value="CAC5401356.1"/>
    <property type="molecule type" value="Genomic_DNA"/>
</dbReference>
<feature type="domain" description="B box-type" evidence="3">
    <location>
        <begin position="131"/>
        <end position="181"/>
    </location>
</feature>
<keyword evidence="1" id="KW-0862">Zinc</keyword>
<dbReference type="Gene3D" id="3.30.160.60">
    <property type="entry name" value="Classic Zinc Finger"/>
    <property type="match status" value="1"/>
</dbReference>
<reference evidence="4 5" key="1">
    <citation type="submission" date="2020-06" db="EMBL/GenBank/DDBJ databases">
        <authorList>
            <person name="Li R."/>
            <person name="Bekaert M."/>
        </authorList>
    </citation>
    <scope>NUCLEOTIDE SEQUENCE [LARGE SCALE GENOMIC DNA]</scope>
    <source>
        <strain evidence="5">wild</strain>
    </source>
</reference>
<protein>
    <recommendedName>
        <fullName evidence="3">B box-type domain-containing protein</fullName>
    </recommendedName>
</protein>
<keyword evidence="5" id="KW-1185">Reference proteome</keyword>
<evidence type="ECO:0000259" key="3">
    <source>
        <dbReference type="PROSITE" id="PS50119"/>
    </source>
</evidence>
<dbReference type="SUPFAM" id="SSF57845">
    <property type="entry name" value="B-box zinc-binding domain"/>
    <property type="match status" value="1"/>
</dbReference>
<dbReference type="PROSITE" id="PS50119">
    <property type="entry name" value="ZF_BBOX"/>
    <property type="match status" value="1"/>
</dbReference>
<dbReference type="InterPro" id="IPR047153">
    <property type="entry name" value="TRIM45/56/19-like"/>
</dbReference>
<name>A0A6J8D0J4_MYTCO</name>
<feature type="coiled-coil region" evidence="2">
    <location>
        <begin position="266"/>
        <end position="300"/>
    </location>
</feature>
<dbReference type="AlphaFoldDB" id="A0A6J8D0J4"/>
<proteinExistence type="predicted"/>
<dbReference type="PANTHER" id="PTHR25462">
    <property type="entry name" value="BONUS, ISOFORM C-RELATED"/>
    <property type="match status" value="1"/>
</dbReference>
<evidence type="ECO:0000256" key="2">
    <source>
        <dbReference type="SAM" id="Coils"/>
    </source>
</evidence>
<dbReference type="OrthoDB" id="6155972at2759"/>
<gene>
    <name evidence="4" type="ORF">MCOR_35448</name>
</gene>
<dbReference type="InterPro" id="IPR000315">
    <property type="entry name" value="Znf_B-box"/>
</dbReference>
<dbReference type="GO" id="GO:0008270">
    <property type="term" value="F:zinc ion binding"/>
    <property type="evidence" value="ECO:0007669"/>
    <property type="project" value="UniProtKB-KW"/>
</dbReference>
<dbReference type="Pfam" id="PF22586">
    <property type="entry name" value="ANCHR-like_BBOX"/>
    <property type="match status" value="1"/>
</dbReference>
<evidence type="ECO:0000256" key="1">
    <source>
        <dbReference type="PROSITE-ProRule" id="PRU00024"/>
    </source>
</evidence>
<dbReference type="Proteomes" id="UP000507470">
    <property type="component" value="Unassembled WGS sequence"/>
</dbReference>
<dbReference type="CDD" id="cd19756">
    <property type="entry name" value="Bbox2"/>
    <property type="match status" value="1"/>
</dbReference>
<keyword evidence="1" id="KW-0479">Metal-binding</keyword>
<organism evidence="4 5">
    <name type="scientific">Mytilus coruscus</name>
    <name type="common">Sea mussel</name>
    <dbReference type="NCBI Taxonomy" id="42192"/>
    <lineage>
        <taxon>Eukaryota</taxon>
        <taxon>Metazoa</taxon>
        <taxon>Spiralia</taxon>
        <taxon>Lophotrochozoa</taxon>
        <taxon>Mollusca</taxon>
        <taxon>Bivalvia</taxon>
        <taxon>Autobranchia</taxon>
        <taxon>Pteriomorphia</taxon>
        <taxon>Mytilida</taxon>
        <taxon>Mytiloidea</taxon>
        <taxon>Mytilidae</taxon>
        <taxon>Mytilinae</taxon>
        <taxon>Mytilus</taxon>
    </lineage>
</organism>
<keyword evidence="2" id="KW-0175">Coiled coil</keyword>
<evidence type="ECO:0000313" key="5">
    <source>
        <dbReference type="Proteomes" id="UP000507470"/>
    </source>
</evidence>
<keyword evidence="1" id="KW-0863">Zinc-finger</keyword>
<dbReference type="SUPFAM" id="SSF63825">
    <property type="entry name" value="YWTD domain"/>
    <property type="match status" value="1"/>
</dbReference>
<dbReference type="SUPFAM" id="SSF63829">
    <property type="entry name" value="Calcium-dependent phosphotriesterase"/>
    <property type="match status" value="1"/>
</dbReference>
<dbReference type="CDD" id="cd19757">
    <property type="entry name" value="Bbox1"/>
    <property type="match status" value="1"/>
</dbReference>
<evidence type="ECO:0000313" key="4">
    <source>
        <dbReference type="EMBL" id="CAC5401356.1"/>
    </source>
</evidence>
<dbReference type="PANTHER" id="PTHR25462:SF296">
    <property type="entry name" value="MEIOTIC P26, ISOFORM F"/>
    <property type="match status" value="1"/>
</dbReference>
<accession>A0A6J8D0J4</accession>
<sequence>MYSNTNSREIIVLNEDQTIVKSLKTKIKLEFMCMAGYNGLFISDGKSIKHMTENGSISRIPYTLKRDNEITGLDVDEQGQLYACTSNKENGTVVRINTTTGYKEPILENLIIVEKNPPKVPGALERMAGASNIKWCEPCSRDGENQPADSWCSDCNEPLCVECAKFHRKGKITANHKTIPILEAEKLDSTILDISESCHIHDDQTLSFFCVQHDTICCAFCLRESHNACKNVQSIENASKGVKMGTAIDDLQRRISDFSLIVGRIVEIYRKNLNSISEKKKELKETFRNVQKDLNTYLDDLERVIDNNLNDCDKECKDEIEKNIKDLTTRKSRSDSWQTAIEMLTEHASETRIFAAVKTIDNLQVKEETFLSKMQENLTAFELRSPPCDFMEKIKPILITLSEVKIEKIKITVQLPINVQQVQAYKFQQEKALLVQKISCSLLKMPTLSKNCFTVDDRIVCSGQPIHVYDMTRSSVKTVKVSFISTDVTCDLKNNIYASFPSVGISHIDTMKSREGFRRMNKIMSKSGEYQWVKLHNDLIYSNTSEGIVLLNKEGTVVKTVICTITPTFVCLEKCGGIYISNGKSIIHITESGEHNEIPTNLKTEYTITGMDVDRQRQLYACICNDEEGSVVRINTTTGYKEPILGDLVTPSYIAFHPTKNMFLVTTDYGKECSVYQVTN</sequence>
<dbReference type="SMART" id="SM00336">
    <property type="entry name" value="BBOX"/>
    <property type="match status" value="2"/>
</dbReference>